<dbReference type="GO" id="GO:0000166">
    <property type="term" value="F:nucleotide binding"/>
    <property type="evidence" value="ECO:0007669"/>
    <property type="project" value="UniProtKB-KW"/>
</dbReference>
<evidence type="ECO:0000256" key="6">
    <source>
        <dbReference type="PIRSR" id="PIRSR000185-2"/>
    </source>
</evidence>
<feature type="site" description="Important for catalysis" evidence="7">
    <location>
        <position position="151"/>
    </location>
</feature>
<evidence type="ECO:0000256" key="3">
    <source>
        <dbReference type="ARBA" id="ARBA00023002"/>
    </source>
</evidence>
<evidence type="ECO:0000256" key="2">
    <source>
        <dbReference type="ARBA" id="ARBA00012896"/>
    </source>
</evidence>
<dbReference type="PROSITE" id="PS00074">
    <property type="entry name" value="GLFV_DEHYDROGENASE"/>
    <property type="match status" value="1"/>
</dbReference>
<dbReference type="CDD" id="cd01076">
    <property type="entry name" value="NAD_bind_1_Glu_DH"/>
    <property type="match status" value="1"/>
</dbReference>
<dbReference type="Gene3D" id="3.40.50.10860">
    <property type="entry name" value="Leucine Dehydrogenase, chain A, domain 1"/>
    <property type="match status" value="1"/>
</dbReference>
<comment type="similarity">
    <text evidence="1 4 8">Belongs to the Glu/Leu/Phe/Val dehydrogenases family.</text>
</comment>
<organism evidence="10 11">
    <name type="scientific">Hungatella hathewayi</name>
    <dbReference type="NCBI Taxonomy" id="154046"/>
    <lineage>
        <taxon>Bacteria</taxon>
        <taxon>Bacillati</taxon>
        <taxon>Bacillota</taxon>
        <taxon>Clostridia</taxon>
        <taxon>Lachnospirales</taxon>
        <taxon>Lachnospiraceae</taxon>
        <taxon>Hungatella</taxon>
    </lineage>
</organism>
<protein>
    <recommendedName>
        <fullName evidence="2 4">Glutamate dehydrogenase</fullName>
    </recommendedName>
</protein>
<name>A0A3E2WP74_9FIRM</name>
<dbReference type="PANTHER" id="PTHR11606:SF13">
    <property type="entry name" value="GLUTAMATE DEHYDROGENASE 1, MITOCHONDRIAL"/>
    <property type="match status" value="1"/>
</dbReference>
<evidence type="ECO:0000256" key="8">
    <source>
        <dbReference type="RuleBase" id="RU004417"/>
    </source>
</evidence>
<dbReference type="InterPro" id="IPR046346">
    <property type="entry name" value="Aminoacid_DH-like_N_sf"/>
</dbReference>
<evidence type="ECO:0000256" key="1">
    <source>
        <dbReference type="ARBA" id="ARBA00006382"/>
    </source>
</evidence>
<dbReference type="InterPro" id="IPR014362">
    <property type="entry name" value="Glu_DH"/>
</dbReference>
<feature type="binding site" evidence="6">
    <location>
        <position position="226"/>
    </location>
    <ligand>
        <name>NAD(+)</name>
        <dbReference type="ChEBI" id="CHEBI:57540"/>
    </ligand>
</feature>
<proteinExistence type="inferred from homology"/>
<keyword evidence="6" id="KW-0520">NAD</keyword>
<dbReference type="InterPro" id="IPR006097">
    <property type="entry name" value="Glu/Leu/Phe/Val/Trp_DH_dimer"/>
</dbReference>
<evidence type="ECO:0000259" key="9">
    <source>
        <dbReference type="SMART" id="SM00839"/>
    </source>
</evidence>
<feature type="binding site" evidence="6">
    <location>
        <position position="358"/>
    </location>
    <ligand>
        <name>substrate</name>
    </ligand>
</feature>
<comment type="caution">
    <text evidence="10">The sequence shown here is derived from an EMBL/GenBank/DDBJ whole genome shotgun (WGS) entry which is preliminary data.</text>
</comment>
<evidence type="ECO:0000256" key="5">
    <source>
        <dbReference type="PIRSR" id="PIRSR000185-1"/>
    </source>
</evidence>
<dbReference type="SUPFAM" id="SSF53223">
    <property type="entry name" value="Aminoacid dehydrogenase-like, N-terminal domain"/>
    <property type="match status" value="1"/>
</dbReference>
<gene>
    <name evidence="10" type="ORF">DWX41_15695</name>
</gene>
<feature type="active site" description="Proton donor" evidence="5">
    <location>
        <position position="111"/>
    </location>
</feature>
<dbReference type="PRINTS" id="PR00082">
    <property type="entry name" value="GLFDHDRGNASE"/>
</dbReference>
<dbReference type="FunFam" id="3.40.50.10860:FF:000003">
    <property type="entry name" value="Glutamate dehydrogenase"/>
    <property type="match status" value="1"/>
</dbReference>
<accession>A0A3E2WP74</accession>
<dbReference type="Pfam" id="PF00208">
    <property type="entry name" value="ELFV_dehydrog"/>
    <property type="match status" value="1"/>
</dbReference>
<dbReference type="PANTHER" id="PTHR11606">
    <property type="entry name" value="GLUTAMATE DEHYDROGENASE"/>
    <property type="match status" value="1"/>
</dbReference>
<feature type="domain" description="Glutamate/phenylalanine/leucine/valine/L-tryptophan dehydrogenase C-terminal" evidence="9">
    <location>
        <begin position="188"/>
        <end position="422"/>
    </location>
</feature>
<dbReference type="InterPro" id="IPR006096">
    <property type="entry name" value="Glu/Leu/Phe/Val/Trp_DH_C"/>
</dbReference>
<feature type="binding site" evidence="6">
    <location>
        <position position="75"/>
    </location>
    <ligand>
        <name>substrate</name>
    </ligand>
</feature>
<dbReference type="InterPro" id="IPR036291">
    <property type="entry name" value="NAD(P)-bd_dom_sf"/>
</dbReference>
<sequence length="425" mass="46037">MKRRIVMGQYNPYDNVLKVVKEAADILGYSDSDIEAIKYPERELKVAIPVRMDDGTTHVFEGYRIQHSTSRGPAKGGIRFHPAVNLDEVKALAAWMTFKCAVVNIPYGGGKGGVVCDPNKLSENEIRAITRRFTAAIAPLIGPEQDIPAPDVGTNAAVMGWMMDTYSMLKGHCVHGVVTGKPIELGGALGRNEATGRGVMFTTKNILKKLGQDPNGAAAAIQGMGNVGSITAKLLYKEGMKIVAVSDVSGGIYKEDGLNVPAILEYLSKDRRNLLKDYSEDGISRISNEELLELDVKVLIPAALENQINASNADRIKADVIVEAANGPIAAEADQTLNAKGIVIVPDILANAGGVVVSYFEWVQNIQSVSWTEETVNEKLKNIMDPAFEAVWNIAEQQHTTLRTGAYLIAVKRVVDAKKARAIWP</sequence>
<evidence type="ECO:0000256" key="4">
    <source>
        <dbReference type="PIRNR" id="PIRNR000185"/>
    </source>
</evidence>
<dbReference type="Gene3D" id="3.40.50.720">
    <property type="entry name" value="NAD(P)-binding Rossmann-like Domain"/>
    <property type="match status" value="1"/>
</dbReference>
<feature type="binding site" evidence="6">
    <location>
        <position position="195"/>
    </location>
    <ligand>
        <name>NAD(+)</name>
        <dbReference type="ChEBI" id="CHEBI:57540"/>
    </ligand>
</feature>
<dbReference type="SMART" id="SM00839">
    <property type="entry name" value="ELFV_dehydrog"/>
    <property type="match status" value="1"/>
</dbReference>
<dbReference type="Pfam" id="PF02812">
    <property type="entry name" value="ELFV_dehydrog_N"/>
    <property type="match status" value="1"/>
</dbReference>
<dbReference type="AlphaFoldDB" id="A0A3E2WP74"/>
<evidence type="ECO:0000313" key="10">
    <source>
        <dbReference type="EMBL" id="RGC28907.1"/>
    </source>
</evidence>
<reference evidence="10 11" key="1">
    <citation type="submission" date="2018-08" db="EMBL/GenBank/DDBJ databases">
        <title>A genome reference for cultivated species of the human gut microbiota.</title>
        <authorList>
            <person name="Zou Y."/>
            <person name="Xue W."/>
            <person name="Luo G."/>
        </authorList>
    </citation>
    <scope>NUCLEOTIDE SEQUENCE [LARGE SCALE GENOMIC DNA]</scope>
    <source>
        <strain evidence="10 11">AF19-21</strain>
    </source>
</reference>
<dbReference type="EMBL" id="QVIA01000018">
    <property type="protein sequence ID" value="RGC28907.1"/>
    <property type="molecule type" value="Genomic_DNA"/>
</dbReference>
<evidence type="ECO:0000313" key="11">
    <source>
        <dbReference type="Proteomes" id="UP000261111"/>
    </source>
</evidence>
<feature type="binding site" evidence="6">
    <location>
        <position position="99"/>
    </location>
    <ligand>
        <name>substrate</name>
    </ligand>
</feature>
<keyword evidence="6" id="KW-0547">Nucleotide-binding</keyword>
<dbReference type="SUPFAM" id="SSF51735">
    <property type="entry name" value="NAD(P)-binding Rossmann-fold domains"/>
    <property type="match status" value="1"/>
</dbReference>
<keyword evidence="3 4" id="KW-0560">Oxidoreductase</keyword>
<dbReference type="GO" id="GO:0006538">
    <property type="term" value="P:L-glutamate catabolic process"/>
    <property type="evidence" value="ECO:0007669"/>
    <property type="project" value="TreeGrafter"/>
</dbReference>
<dbReference type="GO" id="GO:0004352">
    <property type="term" value="F:glutamate dehydrogenase (NAD+) activity"/>
    <property type="evidence" value="ECO:0007669"/>
    <property type="project" value="TreeGrafter"/>
</dbReference>
<dbReference type="InterPro" id="IPR033524">
    <property type="entry name" value="Glu/Leu/Phe/Val_DH_AS"/>
</dbReference>
<dbReference type="InterPro" id="IPR006095">
    <property type="entry name" value="Glu/Leu/Phe/Val/Trp_DH"/>
</dbReference>
<dbReference type="PIRSF" id="PIRSF000185">
    <property type="entry name" value="Glu_DH"/>
    <property type="match status" value="1"/>
</dbReference>
<dbReference type="Proteomes" id="UP000261111">
    <property type="component" value="Unassembled WGS sequence"/>
</dbReference>
<dbReference type="InterPro" id="IPR033922">
    <property type="entry name" value="NAD_bind_Glu_DH"/>
</dbReference>
<evidence type="ECO:0000256" key="7">
    <source>
        <dbReference type="PIRSR" id="PIRSR000185-3"/>
    </source>
</evidence>